<sequence length="409" mass="44098">MMSSSTTAQPLAGYKVIDLTTFLSGPFCTQVLGDLGAEVVKIEAPEGDSSRGIPPHFVGEDSAYYLSINRNKSSLAVNLKTAEGLDLVRQLILKADVVVENYRPGVATRLGLDPQKLCEERPGLVWASISGFGQTGPDRDKPAYDMIVQALSGVMSLTGEEGRPAVRLGIPAGDTVAGLYATIAINAALADRERSGKGRIIDVAMLDCQLAMLSYQSAYALIADVIPAPQGAKHDSIPTYRSFRGGDGREFVVTANTDRMWQGLCRVLGLERLIEDERFQNGSSRLKNKEALWELLENAFAQQAAAYWIPLLEENSVPVALIQSVPEALAHARASERSMILALQNEEHSIEVVGNPIKFVGAEPVPSSFPPKKGADDMRVLSEWLSLSADVVSSLQRDGVLLNSTCTQA</sequence>
<comment type="caution">
    <text evidence="2">The sequence shown here is derived from an EMBL/GenBank/DDBJ whole genome shotgun (WGS) entry which is preliminary data.</text>
</comment>
<accession>A0A8H9IFR5</accession>
<dbReference type="InterPro" id="IPR050483">
    <property type="entry name" value="CoA-transferase_III_domain"/>
</dbReference>
<dbReference type="PANTHER" id="PTHR48207:SF3">
    <property type="entry name" value="SUCCINATE--HYDROXYMETHYLGLUTARATE COA-TRANSFERASE"/>
    <property type="match status" value="1"/>
</dbReference>
<dbReference type="Proteomes" id="UP000608923">
    <property type="component" value="Unassembled WGS sequence"/>
</dbReference>
<dbReference type="GO" id="GO:0008410">
    <property type="term" value="F:CoA-transferase activity"/>
    <property type="evidence" value="ECO:0007669"/>
    <property type="project" value="TreeGrafter"/>
</dbReference>
<dbReference type="PANTHER" id="PTHR48207">
    <property type="entry name" value="SUCCINATE--HYDROXYMETHYLGLUTARATE COA-TRANSFERASE"/>
    <property type="match status" value="1"/>
</dbReference>
<dbReference type="InterPro" id="IPR044855">
    <property type="entry name" value="CoA-Trfase_III_dom3_sf"/>
</dbReference>
<dbReference type="Gene3D" id="3.30.1540.10">
    <property type="entry name" value="formyl-coa transferase, domain 3"/>
    <property type="match status" value="1"/>
</dbReference>
<dbReference type="Pfam" id="PF02515">
    <property type="entry name" value="CoA_transf_3"/>
    <property type="match status" value="1"/>
</dbReference>
<evidence type="ECO:0000313" key="3">
    <source>
        <dbReference type="Proteomes" id="UP000608923"/>
    </source>
</evidence>
<reference evidence="3" key="1">
    <citation type="journal article" date="2019" name="Int. J. Syst. Evol. Microbiol.">
        <title>The Global Catalogue of Microorganisms (GCM) 10K type strain sequencing project: providing services to taxonomists for standard genome sequencing and annotation.</title>
        <authorList>
            <consortium name="The Broad Institute Genomics Platform"/>
            <consortium name="The Broad Institute Genome Sequencing Center for Infectious Disease"/>
            <person name="Wu L."/>
            <person name="Ma J."/>
        </authorList>
    </citation>
    <scope>NUCLEOTIDE SEQUENCE [LARGE SCALE GENOMIC DNA]</scope>
    <source>
        <strain evidence="3">KCTC 42083</strain>
    </source>
</reference>
<keyword evidence="1 2" id="KW-0808">Transferase</keyword>
<dbReference type="InterPro" id="IPR003673">
    <property type="entry name" value="CoA-Trfase_fam_III"/>
</dbReference>
<gene>
    <name evidence="2" type="ORF">GCM10010096_01920</name>
</gene>
<dbReference type="InterPro" id="IPR023606">
    <property type="entry name" value="CoA-Trfase_III_dom_1_sf"/>
</dbReference>
<evidence type="ECO:0000256" key="1">
    <source>
        <dbReference type="ARBA" id="ARBA00022679"/>
    </source>
</evidence>
<dbReference type="Gene3D" id="3.40.50.10540">
    <property type="entry name" value="Crotonobetainyl-coa:carnitine coa-transferase, domain 1"/>
    <property type="match status" value="1"/>
</dbReference>
<dbReference type="EMBL" id="BMZN01000001">
    <property type="protein sequence ID" value="GHC36328.1"/>
    <property type="molecule type" value="Genomic_DNA"/>
</dbReference>
<organism evidence="2 3">
    <name type="scientific">Alcaligenes pakistanensis</name>
    <dbReference type="NCBI Taxonomy" id="1482717"/>
    <lineage>
        <taxon>Bacteria</taxon>
        <taxon>Pseudomonadati</taxon>
        <taxon>Pseudomonadota</taxon>
        <taxon>Betaproteobacteria</taxon>
        <taxon>Burkholderiales</taxon>
        <taxon>Alcaligenaceae</taxon>
        <taxon>Alcaligenes</taxon>
    </lineage>
</organism>
<dbReference type="RefSeq" id="WP_189390634.1">
    <property type="nucleotide sequence ID" value="NZ_BMZN01000001.1"/>
</dbReference>
<dbReference type="AlphaFoldDB" id="A0A8H9IFR5"/>
<keyword evidence="3" id="KW-1185">Reference proteome</keyword>
<name>A0A8H9IFR5_9BURK</name>
<evidence type="ECO:0000313" key="2">
    <source>
        <dbReference type="EMBL" id="GHC36328.1"/>
    </source>
</evidence>
<proteinExistence type="predicted"/>
<protein>
    <submittedName>
        <fullName evidence="2">CoA transferase</fullName>
    </submittedName>
</protein>
<dbReference type="SUPFAM" id="SSF89796">
    <property type="entry name" value="CoA-transferase family III (CaiB/BaiF)"/>
    <property type="match status" value="1"/>
</dbReference>